<dbReference type="Gene3D" id="3.30.160.830">
    <property type="match status" value="1"/>
</dbReference>
<dbReference type="EMBL" id="CP049074">
    <property type="protein sequence ID" value="QKQ99369.1"/>
    <property type="molecule type" value="Genomic_DNA"/>
</dbReference>
<feature type="domain" description="DUF5622" evidence="1">
    <location>
        <begin position="3"/>
        <end position="66"/>
    </location>
</feature>
<evidence type="ECO:0000313" key="3">
    <source>
        <dbReference type="Proteomes" id="UP000509301"/>
    </source>
</evidence>
<dbReference type="GeneID" id="55640733"/>
<dbReference type="AlphaFoldDB" id="A0A6N0NW38"/>
<reference evidence="2 3" key="1">
    <citation type="submission" date="2020-02" db="EMBL/GenBank/DDBJ databases">
        <title>Comparative genome analysis reveals the metabolism and evolution of the thermophilic archaeal genus Metallosphaera.</title>
        <authorList>
            <person name="Jiang C."/>
        </authorList>
    </citation>
    <scope>NUCLEOTIDE SEQUENCE [LARGE SCALE GENOMIC DNA]</scope>
    <source>
        <strain evidence="2 3">Ric-A</strain>
    </source>
</reference>
<protein>
    <recommendedName>
        <fullName evidence="1">DUF5622 domain-containing protein</fullName>
    </recommendedName>
</protein>
<dbReference type="OrthoDB" id="39186at2157"/>
<dbReference type="KEGG" id="mten:GWK48_02260"/>
<dbReference type="RefSeq" id="WP_174629218.1">
    <property type="nucleotide sequence ID" value="NZ_CP049074.1"/>
</dbReference>
<proteinExistence type="predicted"/>
<gene>
    <name evidence="2" type="ORF">GWK48_02260</name>
</gene>
<name>A0A6N0NW38_9CREN</name>
<dbReference type="Proteomes" id="UP000509301">
    <property type="component" value="Chromosome"/>
</dbReference>
<sequence>MSLKHGKYVYVEVGKSRYAVLRVLKSREENSADRYLVTGKVVAKKSRNAKILKVEDIPLEVRDKLQIKQA</sequence>
<dbReference type="Pfam" id="PF18533">
    <property type="entry name" value="DUF5622"/>
    <property type="match status" value="1"/>
</dbReference>
<dbReference type="InterPro" id="IPR041043">
    <property type="entry name" value="DUF5622"/>
</dbReference>
<evidence type="ECO:0000259" key="1">
    <source>
        <dbReference type="Pfam" id="PF18533"/>
    </source>
</evidence>
<organism evidence="2 3">
    <name type="scientific">Metallosphaera tengchongensis</name>
    <dbReference type="NCBI Taxonomy" id="1532350"/>
    <lineage>
        <taxon>Archaea</taxon>
        <taxon>Thermoproteota</taxon>
        <taxon>Thermoprotei</taxon>
        <taxon>Sulfolobales</taxon>
        <taxon>Sulfolobaceae</taxon>
        <taxon>Metallosphaera</taxon>
    </lineage>
</organism>
<keyword evidence="3" id="KW-1185">Reference proteome</keyword>
<evidence type="ECO:0000313" key="2">
    <source>
        <dbReference type="EMBL" id="QKQ99369.1"/>
    </source>
</evidence>
<accession>A0A6N0NW38</accession>